<protein>
    <submittedName>
        <fullName evidence="2">Uncharacterized protein</fullName>
    </submittedName>
</protein>
<evidence type="ECO:0000256" key="1">
    <source>
        <dbReference type="SAM" id="MobiDB-lite"/>
    </source>
</evidence>
<organism evidence="2 3">
    <name type="scientific">Deinococcus xianganensis</name>
    <dbReference type="NCBI Taxonomy" id="1507289"/>
    <lineage>
        <taxon>Bacteria</taxon>
        <taxon>Thermotogati</taxon>
        <taxon>Deinococcota</taxon>
        <taxon>Deinococci</taxon>
        <taxon>Deinococcales</taxon>
        <taxon>Deinococcaceae</taxon>
        <taxon>Deinococcus</taxon>
    </lineage>
</organism>
<dbReference type="EMBL" id="WVHK01000100">
    <property type="protein sequence ID" value="MXV21487.1"/>
    <property type="molecule type" value="Genomic_DNA"/>
</dbReference>
<proteinExistence type="predicted"/>
<accession>A0A6I4YR71</accession>
<dbReference type="Proteomes" id="UP000430519">
    <property type="component" value="Unassembled WGS sequence"/>
</dbReference>
<name>A0A6I4YR71_9DEIO</name>
<evidence type="ECO:0000313" key="3">
    <source>
        <dbReference type="Proteomes" id="UP000430519"/>
    </source>
</evidence>
<gene>
    <name evidence="2" type="ORF">GLX28_17845</name>
</gene>
<dbReference type="RefSeq" id="WP_160981789.1">
    <property type="nucleotide sequence ID" value="NZ_WVHK01000100.1"/>
</dbReference>
<keyword evidence="3" id="KW-1185">Reference proteome</keyword>
<reference evidence="2 3" key="1">
    <citation type="submission" date="2019-11" db="EMBL/GenBank/DDBJ databases">
        <title>Genome sequence of Deinococcus xianganensis Y35, AI-2 producing algicidal bacterium, isolated from lake water.</title>
        <authorList>
            <person name="Li Y."/>
        </authorList>
    </citation>
    <scope>NUCLEOTIDE SEQUENCE [LARGE SCALE GENOMIC DNA]</scope>
    <source>
        <strain evidence="2 3">Y35</strain>
    </source>
</reference>
<comment type="caution">
    <text evidence="2">The sequence shown here is derived from an EMBL/GenBank/DDBJ whole genome shotgun (WGS) entry which is preliminary data.</text>
</comment>
<dbReference type="AlphaFoldDB" id="A0A6I4YR71"/>
<feature type="region of interest" description="Disordered" evidence="1">
    <location>
        <begin position="32"/>
        <end position="81"/>
    </location>
</feature>
<evidence type="ECO:0000313" key="2">
    <source>
        <dbReference type="EMBL" id="MXV21487.1"/>
    </source>
</evidence>
<sequence>MDTWFPLVTLVLGVLSVGLYLRAKRITPGAEHLKTSTRRAARWTAPREADAASPGGGAGHGVQLSTGAVDGHGAGADRPGE</sequence>